<comment type="caution">
    <text evidence="3">The sequence shown here is derived from an EMBL/GenBank/DDBJ whole genome shotgun (WGS) entry which is preliminary data.</text>
</comment>
<dbReference type="EMBL" id="JAPMXC010000001">
    <property type="protein sequence ID" value="MCY0387126.1"/>
    <property type="molecule type" value="Genomic_DNA"/>
</dbReference>
<evidence type="ECO:0000313" key="4">
    <source>
        <dbReference type="Proteomes" id="UP001082899"/>
    </source>
</evidence>
<dbReference type="PANTHER" id="PTHR36920">
    <property type="match status" value="1"/>
</dbReference>
<dbReference type="Proteomes" id="UP001082899">
    <property type="component" value="Unassembled WGS sequence"/>
</dbReference>
<dbReference type="InterPro" id="IPR005618">
    <property type="entry name" value="OMPW"/>
</dbReference>
<reference evidence="3" key="1">
    <citation type="submission" date="2022-11" db="EMBL/GenBank/DDBJ databases">
        <title>Robbsia betulipollinis sp. nov., isolated from pollen of birch (Betula pendula).</title>
        <authorList>
            <person name="Shi H."/>
            <person name="Ambika Manirajan B."/>
            <person name="Ratering S."/>
            <person name="Geissler-Plaum R."/>
            <person name="Schnell S."/>
        </authorList>
    </citation>
    <scope>NUCLEOTIDE SEQUENCE</scope>
    <source>
        <strain evidence="3">Bb-Pol-6</strain>
    </source>
</reference>
<evidence type="ECO:0000313" key="3">
    <source>
        <dbReference type="EMBL" id="MCY0387126.1"/>
    </source>
</evidence>
<keyword evidence="4" id="KW-1185">Reference proteome</keyword>
<accession>A0ABT3ZKQ7</accession>
<dbReference type="InterPro" id="IPR011250">
    <property type="entry name" value="OMP/PagP_B-barrel"/>
</dbReference>
<dbReference type="Pfam" id="PF03922">
    <property type="entry name" value="OmpW"/>
    <property type="match status" value="1"/>
</dbReference>
<feature type="chain" id="PRO_5047019337" evidence="2">
    <location>
        <begin position="22"/>
        <end position="238"/>
    </location>
</feature>
<keyword evidence="2" id="KW-0732">Signal</keyword>
<sequence>MKIRYAAGIALALGWNMQAHAQAAGDVLLNLGWFHVAPQDSSTPLRVNTPLGSAAIPNSSASVENSDTGGGSIGYFITDHVAVEGIFGYAPKMQLDGGGSLAALGNLGSANEWSPAVLLKYYFGEPDAKLRPYVGAGASYVWYSNVKLQPALASGAFLAATGLSGTTHADLSSSFAPVLNTGMNVRLSKRWSVGLSVSYLVLSTRAKLTTQSALGTITSETRLHLNPIVTFVSLGYRF</sequence>
<protein>
    <submittedName>
        <fullName evidence="3">Outer membrane beta-barrel protein</fullName>
    </submittedName>
</protein>
<feature type="signal peptide" evidence="2">
    <location>
        <begin position="1"/>
        <end position="21"/>
    </location>
</feature>
<dbReference type="SUPFAM" id="SSF56925">
    <property type="entry name" value="OMPA-like"/>
    <property type="match status" value="1"/>
</dbReference>
<proteinExistence type="predicted"/>
<organism evidence="3 4">
    <name type="scientific">Robbsia betulipollinis</name>
    <dbReference type="NCBI Taxonomy" id="2981849"/>
    <lineage>
        <taxon>Bacteria</taxon>
        <taxon>Pseudomonadati</taxon>
        <taxon>Pseudomonadota</taxon>
        <taxon>Betaproteobacteria</taxon>
        <taxon>Burkholderiales</taxon>
        <taxon>Burkholderiaceae</taxon>
        <taxon>Robbsia</taxon>
    </lineage>
</organism>
<name>A0ABT3ZKQ7_9BURK</name>
<dbReference type="RefSeq" id="WP_267846871.1">
    <property type="nucleotide sequence ID" value="NZ_JAPMXC010000001.1"/>
</dbReference>
<evidence type="ECO:0000256" key="1">
    <source>
        <dbReference type="ARBA" id="ARBA00004442"/>
    </source>
</evidence>
<comment type="subcellular location">
    <subcellularLocation>
        <location evidence="1">Cell outer membrane</location>
    </subcellularLocation>
</comment>
<gene>
    <name evidence="3" type="ORF">OVY01_07750</name>
</gene>
<dbReference type="PANTHER" id="PTHR36920:SF1">
    <property type="entry name" value="OUTER MEMBRANE PROTEIN W"/>
    <property type="match status" value="1"/>
</dbReference>
<evidence type="ECO:0000256" key="2">
    <source>
        <dbReference type="SAM" id="SignalP"/>
    </source>
</evidence>
<dbReference type="Gene3D" id="2.40.160.20">
    <property type="match status" value="1"/>
</dbReference>